<keyword evidence="4" id="KW-0597">Phosphoprotein</keyword>
<dbReference type="InterPro" id="IPR036890">
    <property type="entry name" value="HATPase_C_sf"/>
</dbReference>
<sequence>MASPVKNPFTPASAQAEPQRPWSPGDELHRLQILDQHELHRIEDDPILNEITSFAAKLCDAPIALVSLVEEARQRFLSRQGVEVGETARSASFCQYAMIESDVMEVSDATKDGRFAHTELVMGDPNIRFYAGAPLTSEEGAPMGALCVISPETRAGLTDFQREGLRVLSHAVINRLNMHRHDILRERRQAEVENVLGEGERRFRTLADAIPHLAWSASADGLIDYYNLRWYERTGGEGQEHYGLGWLELVHPDEKEALARQWSELIAKGEPFDVEFRLRDEQGEYRWVLGRGLPIRGENGRISRWFGTTTDIHRTRLLLESQELLSRELSHRIKNIFSVVAGLVNYFSRSYPEVQGVSQILADRIAALGRAHNYVRPGDKGANHALPIKGLLGDIFAPYSSEQGPRIRVEGEDFDVGERAVTPIALAFHELATNAVKYGALSIEGGHVDLGVSVSEEQVRLDWEEKGGPAVVAPPERKGFGSDLVAMSIERQLRGKVRRDWSEEGLAVTVSLPKEQLK</sequence>
<dbReference type="AlphaFoldDB" id="A0A839Z163"/>
<dbReference type="PROSITE" id="PS50112">
    <property type="entry name" value="PAS"/>
    <property type="match status" value="1"/>
</dbReference>
<evidence type="ECO:0000313" key="20">
    <source>
        <dbReference type="Proteomes" id="UP000578569"/>
    </source>
</evidence>
<dbReference type="PROSITE" id="PS50113">
    <property type="entry name" value="PAC"/>
    <property type="match status" value="1"/>
</dbReference>
<dbReference type="InterPro" id="IPR011102">
    <property type="entry name" value="Sig_transdc_His_kinase_HWE"/>
</dbReference>
<feature type="domain" description="PAS" evidence="17">
    <location>
        <begin position="199"/>
        <end position="269"/>
    </location>
</feature>
<evidence type="ECO:0000256" key="15">
    <source>
        <dbReference type="ARBA" id="ARBA00023170"/>
    </source>
</evidence>
<protein>
    <recommendedName>
        <fullName evidence="2">histidine kinase</fullName>
        <ecNumber evidence="2">2.7.13.3</ecNumber>
    </recommendedName>
</protein>
<dbReference type="Gene3D" id="3.30.450.40">
    <property type="match status" value="1"/>
</dbReference>
<dbReference type="EMBL" id="JACICF010000001">
    <property type="protein sequence ID" value="MBB3763315.1"/>
    <property type="molecule type" value="Genomic_DNA"/>
</dbReference>
<dbReference type="NCBIfam" id="TIGR00229">
    <property type="entry name" value="sensory_box"/>
    <property type="match status" value="1"/>
</dbReference>
<evidence type="ECO:0000256" key="12">
    <source>
        <dbReference type="ARBA" id="ARBA00022840"/>
    </source>
</evidence>
<evidence type="ECO:0000256" key="4">
    <source>
        <dbReference type="ARBA" id="ARBA00022553"/>
    </source>
</evidence>
<dbReference type="Pfam" id="PF07536">
    <property type="entry name" value="HWE_HK"/>
    <property type="match status" value="1"/>
</dbReference>
<evidence type="ECO:0000259" key="17">
    <source>
        <dbReference type="PROSITE" id="PS50112"/>
    </source>
</evidence>
<dbReference type="PANTHER" id="PTHR41523">
    <property type="entry name" value="TWO-COMPONENT SYSTEM SENSOR PROTEIN"/>
    <property type="match status" value="1"/>
</dbReference>
<feature type="domain" description="PAC" evidence="18">
    <location>
        <begin position="272"/>
        <end position="324"/>
    </location>
</feature>
<evidence type="ECO:0000256" key="6">
    <source>
        <dbReference type="ARBA" id="ARBA00022630"/>
    </source>
</evidence>
<evidence type="ECO:0000256" key="1">
    <source>
        <dbReference type="ARBA" id="ARBA00000085"/>
    </source>
</evidence>
<dbReference type="InterPro" id="IPR000700">
    <property type="entry name" value="PAS-assoc_C"/>
</dbReference>
<name>A0A839Z163_9SPHN</name>
<evidence type="ECO:0000256" key="3">
    <source>
        <dbReference type="ARBA" id="ARBA00022543"/>
    </source>
</evidence>
<dbReference type="Pfam" id="PF01590">
    <property type="entry name" value="GAF"/>
    <property type="match status" value="1"/>
</dbReference>
<evidence type="ECO:0000259" key="18">
    <source>
        <dbReference type="PROSITE" id="PS50113"/>
    </source>
</evidence>
<dbReference type="InterPro" id="IPR035965">
    <property type="entry name" value="PAS-like_dom_sf"/>
</dbReference>
<dbReference type="GO" id="GO:0005524">
    <property type="term" value="F:ATP binding"/>
    <property type="evidence" value="ECO:0007669"/>
    <property type="project" value="UniProtKB-KW"/>
</dbReference>
<dbReference type="CDD" id="cd00130">
    <property type="entry name" value="PAS"/>
    <property type="match status" value="1"/>
</dbReference>
<keyword evidence="9" id="KW-0677">Repeat</keyword>
<keyword evidence="15" id="KW-0675">Receptor</keyword>
<evidence type="ECO:0000256" key="11">
    <source>
        <dbReference type="ARBA" id="ARBA00022777"/>
    </source>
</evidence>
<dbReference type="Pfam" id="PF08447">
    <property type="entry name" value="PAS_3"/>
    <property type="match status" value="1"/>
</dbReference>
<evidence type="ECO:0000256" key="13">
    <source>
        <dbReference type="ARBA" id="ARBA00022991"/>
    </source>
</evidence>
<dbReference type="Gene3D" id="3.30.450.20">
    <property type="entry name" value="PAS domain"/>
    <property type="match status" value="1"/>
</dbReference>
<dbReference type="InterPro" id="IPR000014">
    <property type="entry name" value="PAS"/>
</dbReference>
<keyword evidence="7" id="KW-0288">FMN</keyword>
<feature type="region of interest" description="Disordered" evidence="16">
    <location>
        <begin position="1"/>
        <end position="25"/>
    </location>
</feature>
<evidence type="ECO:0000256" key="8">
    <source>
        <dbReference type="ARBA" id="ARBA00022679"/>
    </source>
</evidence>
<evidence type="ECO:0000256" key="5">
    <source>
        <dbReference type="ARBA" id="ARBA00022606"/>
    </source>
</evidence>
<dbReference type="PANTHER" id="PTHR41523:SF8">
    <property type="entry name" value="ETHYLENE RESPONSE SENSOR PROTEIN"/>
    <property type="match status" value="1"/>
</dbReference>
<accession>A0A839Z163</accession>
<dbReference type="EC" id="2.7.13.3" evidence="2"/>
<dbReference type="Gene3D" id="3.30.565.10">
    <property type="entry name" value="Histidine kinase-like ATPase, C-terminal domain"/>
    <property type="match status" value="1"/>
</dbReference>
<keyword evidence="20" id="KW-1185">Reference proteome</keyword>
<keyword evidence="12" id="KW-0067">ATP-binding</keyword>
<keyword evidence="13" id="KW-0157">Chromophore</keyword>
<keyword evidence="5" id="KW-0716">Sensory transduction</keyword>
<dbReference type="FunFam" id="3.30.450.20:FF:000099">
    <property type="entry name" value="Sensory box sensor histidine kinase"/>
    <property type="match status" value="1"/>
</dbReference>
<organism evidence="19 20">
    <name type="scientific">Sphingomicrobium lutaoense</name>
    <dbReference type="NCBI Taxonomy" id="515949"/>
    <lineage>
        <taxon>Bacteria</taxon>
        <taxon>Pseudomonadati</taxon>
        <taxon>Pseudomonadota</taxon>
        <taxon>Alphaproteobacteria</taxon>
        <taxon>Sphingomonadales</taxon>
        <taxon>Sphingomonadaceae</taxon>
        <taxon>Sphingomicrobium</taxon>
    </lineage>
</organism>
<keyword evidence="6" id="KW-0285">Flavoprotein</keyword>
<reference evidence="19 20" key="1">
    <citation type="submission" date="2020-08" db="EMBL/GenBank/DDBJ databases">
        <title>Genomic Encyclopedia of Type Strains, Phase IV (KMG-IV): sequencing the most valuable type-strain genomes for metagenomic binning, comparative biology and taxonomic classification.</title>
        <authorList>
            <person name="Goeker M."/>
        </authorList>
    </citation>
    <scope>NUCLEOTIDE SEQUENCE [LARGE SCALE GENOMIC DNA]</scope>
    <source>
        <strain evidence="19 20">DSM 24194</strain>
    </source>
</reference>
<evidence type="ECO:0000256" key="14">
    <source>
        <dbReference type="ARBA" id="ARBA00023026"/>
    </source>
</evidence>
<comment type="catalytic activity">
    <reaction evidence="1">
        <text>ATP + protein L-histidine = ADP + protein N-phospho-L-histidine.</text>
        <dbReference type="EC" id="2.7.13.3"/>
    </reaction>
</comment>
<keyword evidence="11" id="KW-0418">Kinase</keyword>
<dbReference type="Proteomes" id="UP000578569">
    <property type="component" value="Unassembled WGS sequence"/>
</dbReference>
<keyword evidence="14" id="KW-0843">Virulence</keyword>
<dbReference type="SUPFAM" id="SSF55781">
    <property type="entry name" value="GAF domain-like"/>
    <property type="match status" value="1"/>
</dbReference>
<proteinExistence type="predicted"/>
<dbReference type="SUPFAM" id="SSF55785">
    <property type="entry name" value="PYP-like sensor domain (PAS domain)"/>
    <property type="match status" value="1"/>
</dbReference>
<dbReference type="GO" id="GO:0004673">
    <property type="term" value="F:protein histidine kinase activity"/>
    <property type="evidence" value="ECO:0007669"/>
    <property type="project" value="UniProtKB-EC"/>
</dbReference>
<gene>
    <name evidence="19" type="ORF">FHS50_000338</name>
</gene>
<dbReference type="SMART" id="SM00091">
    <property type="entry name" value="PAS"/>
    <property type="match status" value="1"/>
</dbReference>
<dbReference type="InterPro" id="IPR013655">
    <property type="entry name" value="PAS_fold_3"/>
</dbReference>
<dbReference type="InterPro" id="IPR003018">
    <property type="entry name" value="GAF"/>
</dbReference>
<keyword evidence="3" id="KW-0600">Photoreceptor protein</keyword>
<comment type="caution">
    <text evidence="19">The sequence shown here is derived from an EMBL/GenBank/DDBJ whole genome shotgun (WGS) entry which is preliminary data.</text>
</comment>
<evidence type="ECO:0000313" key="19">
    <source>
        <dbReference type="EMBL" id="MBB3763315.1"/>
    </source>
</evidence>
<evidence type="ECO:0000256" key="10">
    <source>
        <dbReference type="ARBA" id="ARBA00022741"/>
    </source>
</evidence>
<dbReference type="GO" id="GO:0009881">
    <property type="term" value="F:photoreceptor activity"/>
    <property type="evidence" value="ECO:0007669"/>
    <property type="project" value="UniProtKB-KW"/>
</dbReference>
<dbReference type="SMART" id="SM00086">
    <property type="entry name" value="PAC"/>
    <property type="match status" value="1"/>
</dbReference>
<dbReference type="SMART" id="SM00911">
    <property type="entry name" value="HWE_HK"/>
    <property type="match status" value="1"/>
</dbReference>
<evidence type="ECO:0000256" key="7">
    <source>
        <dbReference type="ARBA" id="ARBA00022643"/>
    </source>
</evidence>
<dbReference type="InterPro" id="IPR029016">
    <property type="entry name" value="GAF-like_dom_sf"/>
</dbReference>
<keyword evidence="8" id="KW-0808">Transferase</keyword>
<keyword evidence="10" id="KW-0547">Nucleotide-binding</keyword>
<evidence type="ECO:0000256" key="16">
    <source>
        <dbReference type="SAM" id="MobiDB-lite"/>
    </source>
</evidence>
<dbReference type="RefSeq" id="WP_183932651.1">
    <property type="nucleotide sequence ID" value="NZ_JACICF010000001.1"/>
</dbReference>
<dbReference type="InterPro" id="IPR001610">
    <property type="entry name" value="PAC"/>
</dbReference>
<evidence type="ECO:0000256" key="2">
    <source>
        <dbReference type="ARBA" id="ARBA00012438"/>
    </source>
</evidence>
<evidence type="ECO:0000256" key="9">
    <source>
        <dbReference type="ARBA" id="ARBA00022737"/>
    </source>
</evidence>